<gene>
    <name evidence="3" type="ORF">KEK_14428</name>
</gene>
<dbReference type="Pfam" id="PF02720">
    <property type="entry name" value="DUF222"/>
    <property type="match status" value="1"/>
</dbReference>
<dbReference type="Proteomes" id="UP000004915">
    <property type="component" value="Unassembled WGS sequence"/>
</dbReference>
<evidence type="ECO:0000313" key="4">
    <source>
        <dbReference type="Proteomes" id="UP000004915"/>
    </source>
</evidence>
<evidence type="ECO:0000313" key="3">
    <source>
        <dbReference type="EMBL" id="EHI12103.1"/>
    </source>
</evidence>
<organism evidence="3 4">
    <name type="scientific">Mycolicibacterium thermoresistibile (strain ATCC 19527 / DSM 44167 / CIP 105390 / JCM 6362 / NCTC 10409 / 316)</name>
    <name type="common">Mycobacterium thermoresistibile</name>
    <dbReference type="NCBI Taxonomy" id="1078020"/>
    <lineage>
        <taxon>Bacteria</taxon>
        <taxon>Bacillati</taxon>
        <taxon>Actinomycetota</taxon>
        <taxon>Actinomycetes</taxon>
        <taxon>Mycobacteriales</taxon>
        <taxon>Mycobacteriaceae</taxon>
        <taxon>Mycolicibacterium</taxon>
    </lineage>
</organism>
<sequence>MYRVFAQLADPPDEPAMVPAVRDRLWARLRITPGEVKRRLRVAALLRPRRRLSGPPLPPVLARVAGAVESGLLGEEHLRVITTVMAALPSAVSVTDREAVEASLIAEAARSDAGIVRQVGRRIEEIFNPDGHYDDQDRARRRGIHLGDQQRDGMSAISGWIDPQLRAYLEAVTAAVRPGRHLPHTTTDTTGTTGTTETTGTAGTAGTAATAADTAADGVGDIDTGGVDLRSAAQRRHDGLTLGLKIAVASGRLGSHRGHPVTVIVRTTLGELNQAAHAVADPRVSMPGPARTGGTGVLPMRELIRMAADAIHYLAVFDDHTERPLYLGRQKRIATADQRLICYARDGGCTAPGCGEPGYHAETHHQPAWEDGGLTDADHLFFACGPHHSGLTEGRWQATITPTGRLAWTNDHHPPTVNHAHHPEELLRAHTDPPEDPG</sequence>
<dbReference type="AlphaFoldDB" id="G7CGZ3"/>
<comment type="caution">
    <text evidence="3">The sequence shown here is derived from an EMBL/GenBank/DDBJ whole genome shotgun (WGS) entry which is preliminary data.</text>
</comment>
<feature type="region of interest" description="Disordered" evidence="1">
    <location>
        <begin position="180"/>
        <end position="205"/>
    </location>
</feature>
<keyword evidence="4" id="KW-1185">Reference proteome</keyword>
<proteinExistence type="predicted"/>
<evidence type="ECO:0000259" key="2">
    <source>
        <dbReference type="SMART" id="SM00507"/>
    </source>
</evidence>
<reference evidence="3 4" key="1">
    <citation type="submission" date="2011-11" db="EMBL/GenBank/DDBJ databases">
        <authorList>
            <consortium name="Tuberculosis Structural Genomics Consortium"/>
            <person name="Ioerger T.R."/>
        </authorList>
    </citation>
    <scope>NUCLEOTIDE SEQUENCE [LARGE SCALE GENOMIC DNA]</scope>
    <source>
        <strain evidence="4">ATCC 19527 / DSM 44167 / CIP 105390 / JCM 6362 / NCTC 10409 / 316</strain>
    </source>
</reference>
<dbReference type="SMART" id="SM00507">
    <property type="entry name" value="HNHc"/>
    <property type="match status" value="1"/>
</dbReference>
<accession>G7CGZ3</accession>
<dbReference type="InterPro" id="IPR003870">
    <property type="entry name" value="DUF222"/>
</dbReference>
<dbReference type="PATRIC" id="fig|1078020.3.peg.2837"/>
<dbReference type="EMBL" id="AGVE01000046">
    <property type="protein sequence ID" value="EHI12103.1"/>
    <property type="molecule type" value="Genomic_DNA"/>
</dbReference>
<dbReference type="eggNOG" id="COG1403">
    <property type="taxonomic scope" value="Bacteria"/>
</dbReference>
<feature type="compositionally biased region" description="Low complexity" evidence="1">
    <location>
        <begin position="185"/>
        <end position="205"/>
    </location>
</feature>
<protein>
    <recommendedName>
        <fullName evidence="2">HNH nuclease domain-containing protein</fullName>
    </recommendedName>
</protein>
<feature type="compositionally biased region" description="Basic and acidic residues" evidence="1">
    <location>
        <begin position="421"/>
        <end position="438"/>
    </location>
</feature>
<feature type="region of interest" description="Disordered" evidence="1">
    <location>
        <begin position="411"/>
        <end position="438"/>
    </location>
</feature>
<evidence type="ECO:0000256" key="1">
    <source>
        <dbReference type="SAM" id="MobiDB-lite"/>
    </source>
</evidence>
<feature type="domain" description="HNH nuclease" evidence="2">
    <location>
        <begin position="337"/>
        <end position="389"/>
    </location>
</feature>
<name>G7CGZ3_MYCT3</name>
<dbReference type="InterPro" id="IPR003615">
    <property type="entry name" value="HNH_nuc"/>
</dbReference>
<dbReference type="CDD" id="cd00085">
    <property type="entry name" value="HNHc"/>
    <property type="match status" value="1"/>
</dbReference>